<comment type="caution">
    <text evidence="1">The sequence shown here is derived from an EMBL/GenBank/DDBJ whole genome shotgun (WGS) entry which is preliminary data.</text>
</comment>
<sequence length="50" mass="5593">MHCITTIPCKTSGFVHRTFDYVVDAVEISKAVEREILLSNSGLLSLDLLR</sequence>
<reference evidence="1 2" key="1">
    <citation type="submission" date="2016-08" db="EMBL/GenBank/DDBJ databases">
        <title>Genome sequencing of Vibrio scophthalmi strain FP3289, an isolated from Paralichthys olivaceus.</title>
        <authorList>
            <person name="Han H.-J."/>
        </authorList>
    </citation>
    <scope>NUCLEOTIDE SEQUENCE [LARGE SCALE GENOMIC DNA]</scope>
    <source>
        <strain evidence="1 2">FP3289</strain>
    </source>
</reference>
<dbReference type="AlphaFoldDB" id="A0A1E3WHF6"/>
<name>A0A1E3WHF6_9VIBR</name>
<organism evidence="1 2">
    <name type="scientific">Vibrio scophthalmi</name>
    <dbReference type="NCBI Taxonomy" id="45658"/>
    <lineage>
        <taxon>Bacteria</taxon>
        <taxon>Pseudomonadati</taxon>
        <taxon>Pseudomonadota</taxon>
        <taxon>Gammaproteobacteria</taxon>
        <taxon>Vibrionales</taxon>
        <taxon>Vibrionaceae</taxon>
        <taxon>Vibrio</taxon>
    </lineage>
</organism>
<dbReference type="Proteomes" id="UP000095131">
    <property type="component" value="Unassembled WGS sequence"/>
</dbReference>
<proteinExistence type="predicted"/>
<evidence type="ECO:0000313" key="1">
    <source>
        <dbReference type="EMBL" id="ODS05244.1"/>
    </source>
</evidence>
<accession>A0A1E3WHF6</accession>
<dbReference type="EMBL" id="MDCJ01000007">
    <property type="protein sequence ID" value="ODS05244.1"/>
    <property type="molecule type" value="Genomic_DNA"/>
</dbReference>
<protein>
    <submittedName>
        <fullName evidence="1">Uncharacterized protein</fullName>
    </submittedName>
</protein>
<gene>
    <name evidence="1" type="ORF">VSF3289_04385</name>
</gene>
<evidence type="ECO:0000313" key="2">
    <source>
        <dbReference type="Proteomes" id="UP000095131"/>
    </source>
</evidence>